<proteinExistence type="predicted"/>
<dbReference type="GO" id="GO:0052906">
    <property type="term" value="F:tRNA (guanine(37)-N1)-methyltransferase activity"/>
    <property type="evidence" value="ECO:0007669"/>
    <property type="project" value="UniProtKB-EC"/>
</dbReference>
<name>V6AUT5_9ARCH</name>
<gene>
    <name evidence="11" type="ORF">NITUZ_40389</name>
</gene>
<organism evidence="11 12">
    <name type="scientific">Candidatus Nitrosotenuis uzonensis</name>
    <dbReference type="NCBI Taxonomy" id="1407055"/>
    <lineage>
        <taxon>Archaea</taxon>
        <taxon>Nitrososphaerota</taxon>
        <taxon>Candidatus Nitrosotenuis</taxon>
    </lineage>
</organism>
<keyword evidence="2" id="KW-0963">Cytoplasm</keyword>
<protein>
    <recommendedName>
        <fullName evidence="1">tRNA (guanine(37)-N(1))-methyltransferase</fullName>
        <ecNumber evidence="1">2.1.1.228</ecNumber>
    </recommendedName>
    <alternativeName>
        <fullName evidence="7">M1G-methyltransferase</fullName>
    </alternativeName>
    <alternativeName>
        <fullName evidence="8">tRNA [GM37] methyltransferase</fullName>
    </alternativeName>
</protein>
<evidence type="ECO:0000256" key="7">
    <source>
        <dbReference type="ARBA" id="ARBA00029736"/>
    </source>
</evidence>
<evidence type="ECO:0000256" key="1">
    <source>
        <dbReference type="ARBA" id="ARBA00012807"/>
    </source>
</evidence>
<keyword evidence="4" id="KW-0808">Transferase</keyword>
<evidence type="ECO:0000259" key="10">
    <source>
        <dbReference type="PROSITE" id="PS51684"/>
    </source>
</evidence>
<dbReference type="Pfam" id="PF25133">
    <property type="entry name" value="TYW2_N_2"/>
    <property type="match status" value="1"/>
</dbReference>
<dbReference type="PANTHER" id="PTHR23245:SF36">
    <property type="entry name" value="TRNA (GUANINE(37)-N1)-METHYLTRANSFERASE"/>
    <property type="match status" value="1"/>
</dbReference>
<evidence type="ECO:0000313" key="11">
    <source>
        <dbReference type="EMBL" id="CDI06223.1"/>
    </source>
</evidence>
<evidence type="ECO:0000256" key="3">
    <source>
        <dbReference type="ARBA" id="ARBA00022603"/>
    </source>
</evidence>
<dbReference type="GO" id="GO:0005737">
    <property type="term" value="C:cytoplasm"/>
    <property type="evidence" value="ECO:0007669"/>
    <property type="project" value="TreeGrafter"/>
</dbReference>
<dbReference type="InterPro" id="IPR056743">
    <property type="entry name" value="TRM5-TYW2-like_MTfase"/>
</dbReference>
<dbReference type="Proteomes" id="UP000018159">
    <property type="component" value="Unassembled WGS sequence"/>
</dbReference>
<dbReference type="PANTHER" id="PTHR23245">
    <property type="entry name" value="TRNA METHYLTRANSFERASE"/>
    <property type="match status" value="1"/>
</dbReference>
<evidence type="ECO:0000256" key="4">
    <source>
        <dbReference type="ARBA" id="ARBA00022679"/>
    </source>
</evidence>
<dbReference type="GO" id="GO:0002939">
    <property type="term" value="P:tRNA N1-guanine methylation"/>
    <property type="evidence" value="ECO:0007669"/>
    <property type="project" value="TreeGrafter"/>
</dbReference>
<dbReference type="CDD" id="cd02440">
    <property type="entry name" value="AdoMet_MTases"/>
    <property type="match status" value="1"/>
</dbReference>
<sequence>MLKKALEGILSEKEASELYSAFDQVGDIIIVRIPDSLISKKKIIGETLLENVHPARSVFYQATPVAGDFRTRSLEILAGEDNTQTEYKEYGCRFKVDVEKAFFSPRLSTERNRIAQMVQDGEVVINMFGGVGMFSIVAAKKKKCTVYNIDLNPEAAKLCDENIRLNKKLAGTVISIHGDASQVIREHLHDKGDRTLMLLPERSDEFLSSAISATKSGGIIHYYSHQHADKRQDAVQISKQHYMEVTLVKSEILGGRMVRAVGPRYYQTVVDVRITK</sequence>
<dbReference type="SUPFAM" id="SSF53335">
    <property type="entry name" value="S-adenosyl-L-methionine-dependent methyltransferases"/>
    <property type="match status" value="1"/>
</dbReference>
<evidence type="ECO:0000256" key="5">
    <source>
        <dbReference type="ARBA" id="ARBA00022691"/>
    </source>
</evidence>
<dbReference type="RefSeq" id="WP_048196583.1">
    <property type="nucleotide sequence ID" value="NZ_CBTY010000009.1"/>
</dbReference>
<dbReference type="FunFam" id="3.30.300.110:FF:000001">
    <property type="entry name" value="tRNA (guanine(37)-N1)-methyltransferase"/>
    <property type="match status" value="1"/>
</dbReference>
<dbReference type="OrthoDB" id="8079at2157"/>
<keyword evidence="3" id="KW-0489">Methyltransferase</keyword>
<dbReference type="InterPro" id="IPR030382">
    <property type="entry name" value="MeTrfase_TRM5/TYW2"/>
</dbReference>
<evidence type="ECO:0000256" key="9">
    <source>
        <dbReference type="ARBA" id="ARBA00047783"/>
    </source>
</evidence>
<evidence type="ECO:0000256" key="2">
    <source>
        <dbReference type="ARBA" id="ARBA00022490"/>
    </source>
</evidence>
<keyword evidence="6" id="KW-0819">tRNA processing</keyword>
<dbReference type="AlphaFoldDB" id="V6AUT5"/>
<dbReference type="Pfam" id="PF02475">
    <property type="entry name" value="TRM5-TYW2_MTfase"/>
    <property type="match status" value="1"/>
</dbReference>
<keyword evidence="5" id="KW-0949">S-adenosyl-L-methionine</keyword>
<feature type="domain" description="SAM-dependent methyltransferase TRM5/TYW2-type" evidence="10">
    <location>
        <begin position="22"/>
        <end position="276"/>
    </location>
</feature>
<comment type="caution">
    <text evidence="11">The sequence shown here is derived from an EMBL/GenBank/DDBJ whole genome shotgun (WGS) entry which is preliminary data.</text>
</comment>
<reference evidence="11 12" key="1">
    <citation type="journal article" date="2013" name="PLoS ONE">
        <title>Enrichment and Genome Sequence of the Group I.1a Ammonia-Oxidizing Archaeon ?Ca. Nitrosotenuis uzonensis? Representing a Clade Globally.</title>
        <authorList>
            <person name="Lebedeva E.V."/>
            <person name="Hatzenpichler R."/>
            <person name="Pelletier E."/>
            <person name="Schuster N."/>
            <person name="Hauzmayer S."/>
            <person name="Bulaev A."/>
            <person name="Grigor'eva N.V."/>
            <person name="Galushko A."/>
            <person name="Schmid M."/>
            <person name="Palatinszky M."/>
            <person name="Le Paslier D."/>
            <person name="Daims H."/>
            <person name="Wagner M."/>
        </authorList>
    </citation>
    <scope>NUCLEOTIDE SEQUENCE [LARGE SCALE GENOMIC DNA]</scope>
    <source>
        <strain evidence="11 12">N4</strain>
    </source>
</reference>
<dbReference type="EC" id="2.1.1.228" evidence="1"/>
<comment type="catalytic activity">
    <reaction evidence="9">
        <text>guanosine(37) in tRNA + S-adenosyl-L-methionine = N(1)-methylguanosine(37) in tRNA + S-adenosyl-L-homocysteine + H(+)</text>
        <dbReference type="Rhea" id="RHEA:36899"/>
        <dbReference type="Rhea" id="RHEA-COMP:10145"/>
        <dbReference type="Rhea" id="RHEA-COMP:10147"/>
        <dbReference type="ChEBI" id="CHEBI:15378"/>
        <dbReference type="ChEBI" id="CHEBI:57856"/>
        <dbReference type="ChEBI" id="CHEBI:59789"/>
        <dbReference type="ChEBI" id="CHEBI:73542"/>
        <dbReference type="ChEBI" id="CHEBI:74269"/>
        <dbReference type="EC" id="2.1.1.228"/>
    </reaction>
</comment>
<accession>V6AUT5</accession>
<evidence type="ECO:0000313" key="12">
    <source>
        <dbReference type="Proteomes" id="UP000018159"/>
    </source>
</evidence>
<dbReference type="PROSITE" id="PS51684">
    <property type="entry name" value="SAM_MT_TRM5_TYW2"/>
    <property type="match status" value="1"/>
</dbReference>
<dbReference type="Gene3D" id="3.30.300.110">
    <property type="entry name" value="Met-10+ protein-like domains"/>
    <property type="match status" value="1"/>
</dbReference>
<dbReference type="InterPro" id="IPR056744">
    <property type="entry name" value="TRM5/TYW2-like_N"/>
</dbReference>
<dbReference type="Gene3D" id="3.40.50.150">
    <property type="entry name" value="Vaccinia Virus protein VP39"/>
    <property type="match status" value="1"/>
</dbReference>
<keyword evidence="12" id="KW-1185">Reference proteome</keyword>
<evidence type="ECO:0000256" key="6">
    <source>
        <dbReference type="ARBA" id="ARBA00022694"/>
    </source>
</evidence>
<evidence type="ECO:0000256" key="8">
    <source>
        <dbReference type="ARBA" id="ARBA00033392"/>
    </source>
</evidence>
<dbReference type="InterPro" id="IPR029063">
    <property type="entry name" value="SAM-dependent_MTases_sf"/>
</dbReference>
<dbReference type="STRING" id="1407055.NITUZ_40389"/>
<dbReference type="EMBL" id="CBTY010000009">
    <property type="protein sequence ID" value="CDI06223.1"/>
    <property type="molecule type" value="Genomic_DNA"/>
</dbReference>